<comment type="similarity">
    <text evidence="2 10">Belongs to the CobT family.</text>
</comment>
<dbReference type="Gene3D" id="1.10.1610.10">
    <property type="match status" value="1"/>
</dbReference>
<keyword evidence="6 10" id="KW-0328">Glycosyltransferase</keyword>
<evidence type="ECO:0000256" key="9">
    <source>
        <dbReference type="ARBA" id="ARBA00047340"/>
    </source>
</evidence>
<evidence type="ECO:0000256" key="3">
    <source>
        <dbReference type="ARBA" id="ARBA00011991"/>
    </source>
</evidence>
<evidence type="ECO:0000256" key="6">
    <source>
        <dbReference type="ARBA" id="ARBA00022676"/>
    </source>
</evidence>
<evidence type="ECO:0000313" key="12">
    <source>
        <dbReference type="EMBL" id="MCX2976047.1"/>
    </source>
</evidence>
<dbReference type="NCBIfam" id="NF000996">
    <property type="entry name" value="PRK00105.1"/>
    <property type="match status" value="1"/>
</dbReference>
<keyword evidence="7 10" id="KW-0808">Transferase</keyword>
<evidence type="ECO:0000256" key="5">
    <source>
        <dbReference type="ARBA" id="ARBA00022573"/>
    </source>
</evidence>
<dbReference type="InterPro" id="IPR036087">
    <property type="entry name" value="Nict_dMeBzImd_PRibTrfase_sf"/>
</dbReference>
<dbReference type="Gene3D" id="3.40.50.10210">
    <property type="match status" value="1"/>
</dbReference>
<evidence type="ECO:0000256" key="11">
    <source>
        <dbReference type="SAM" id="MobiDB-lite"/>
    </source>
</evidence>
<dbReference type="EMBL" id="SHNO01000001">
    <property type="protein sequence ID" value="MCX2976047.1"/>
    <property type="molecule type" value="Genomic_DNA"/>
</dbReference>
<gene>
    <name evidence="10 12" type="primary">cobT</name>
    <name evidence="12" type="ORF">EYC82_01585</name>
</gene>
<evidence type="ECO:0000313" key="13">
    <source>
        <dbReference type="Proteomes" id="UP001143304"/>
    </source>
</evidence>
<accession>A0ABT3T1B1</accession>
<dbReference type="PANTHER" id="PTHR43463">
    <property type="entry name" value="NICOTINATE-NUCLEOTIDE--DIMETHYLBENZIMIDAZOLE PHOSPHORIBOSYLTRANSFERASE"/>
    <property type="match status" value="1"/>
</dbReference>
<dbReference type="EC" id="2.4.2.21" evidence="3 10"/>
<keyword evidence="13" id="KW-1185">Reference proteome</keyword>
<dbReference type="Pfam" id="PF02277">
    <property type="entry name" value="DBI_PRT"/>
    <property type="match status" value="1"/>
</dbReference>
<dbReference type="InterPro" id="IPR017846">
    <property type="entry name" value="Nict_dMeBzImd_PRibTrfase_bact"/>
</dbReference>
<dbReference type="InterPro" id="IPR023195">
    <property type="entry name" value="Nict_dMeBzImd_PRibTrfase_N"/>
</dbReference>
<protein>
    <recommendedName>
        <fullName evidence="4 10">Nicotinate-nucleotide--dimethylbenzimidazole phosphoribosyltransferase</fullName>
        <shortName evidence="10">NN:DBI PRT</shortName>
        <ecNumber evidence="3 10">2.4.2.21</ecNumber>
    </recommendedName>
    <alternativeName>
        <fullName evidence="8 10">N(1)-alpha-phosphoribosyltransferase</fullName>
    </alternativeName>
</protein>
<keyword evidence="5 10" id="KW-0169">Cobalamin biosynthesis</keyword>
<sequence length="347" mass="35904">MSQWRTTVPAPSVRSRKAAQVHQQRLTKPPGSLGRLEQIAVDFAGWQDRVMPRVEKVSVCVFAGDHGVVEEAVSAFPQTVTGQMILNFAAGGAAIAVLARLADADFSVVNLGTATPVPETRGVINAQLAPGSANFCKRAAMSPALMNRALQCGADAAPTAADIFIGGEMGIGNSTAAAALVSALLDLPPEATVGRGTGIDDAALAVKRAVVQRGLDLHQGAASDALDMLRRLGGLEIAALTGAYIACAQRRIPSLVDGYICSAAALVACRVNPGVRDWLLFAHRSEEPGHRHLLKALSADPLLDLGMRLGEGSGAATALPLLRSACALHAEMATFAEAGVADREAPT</sequence>
<organism evidence="12 13">
    <name type="scientific">Candidatus Marimicrobium litorale</name>
    <dbReference type="NCBI Taxonomy" id="2518991"/>
    <lineage>
        <taxon>Bacteria</taxon>
        <taxon>Pseudomonadati</taxon>
        <taxon>Pseudomonadota</taxon>
        <taxon>Gammaproteobacteria</taxon>
        <taxon>Cellvibrionales</taxon>
        <taxon>Halieaceae</taxon>
        <taxon>Marimicrobium</taxon>
    </lineage>
</organism>
<dbReference type="SUPFAM" id="SSF52733">
    <property type="entry name" value="Nicotinate mononucleotide:5,6-dimethylbenzimidazole phosphoribosyltransferase (CobT)"/>
    <property type="match status" value="1"/>
</dbReference>
<proteinExistence type="inferred from homology"/>
<reference evidence="12" key="1">
    <citation type="submission" date="2019-02" db="EMBL/GenBank/DDBJ databases">
        <authorList>
            <person name="Li S.-H."/>
        </authorList>
    </citation>
    <scope>NUCLEOTIDE SEQUENCE</scope>
    <source>
        <strain evidence="12">IMCC11814</strain>
    </source>
</reference>
<evidence type="ECO:0000256" key="10">
    <source>
        <dbReference type="HAMAP-Rule" id="MF_00230"/>
    </source>
</evidence>
<dbReference type="NCBIfam" id="TIGR03160">
    <property type="entry name" value="cobT_DBIPRT"/>
    <property type="match status" value="1"/>
</dbReference>
<name>A0ABT3T1B1_9GAMM</name>
<dbReference type="CDD" id="cd02439">
    <property type="entry name" value="DMB-PRT_CobT"/>
    <property type="match status" value="1"/>
</dbReference>
<evidence type="ECO:0000256" key="7">
    <source>
        <dbReference type="ARBA" id="ARBA00022679"/>
    </source>
</evidence>
<feature type="active site" description="Proton acceptor" evidence="10">
    <location>
        <position position="311"/>
    </location>
</feature>
<dbReference type="Proteomes" id="UP001143304">
    <property type="component" value="Unassembled WGS sequence"/>
</dbReference>
<comment type="catalytic activity">
    <reaction evidence="9 10">
        <text>5,6-dimethylbenzimidazole + nicotinate beta-D-ribonucleotide = alpha-ribazole 5'-phosphate + nicotinate + H(+)</text>
        <dbReference type="Rhea" id="RHEA:11196"/>
        <dbReference type="ChEBI" id="CHEBI:15378"/>
        <dbReference type="ChEBI" id="CHEBI:15890"/>
        <dbReference type="ChEBI" id="CHEBI:32544"/>
        <dbReference type="ChEBI" id="CHEBI:57502"/>
        <dbReference type="ChEBI" id="CHEBI:57918"/>
        <dbReference type="EC" id="2.4.2.21"/>
    </reaction>
</comment>
<comment type="caution">
    <text evidence="12">The sequence shown here is derived from an EMBL/GenBank/DDBJ whole genome shotgun (WGS) entry which is preliminary data.</text>
</comment>
<evidence type="ECO:0000256" key="8">
    <source>
        <dbReference type="ARBA" id="ARBA00030686"/>
    </source>
</evidence>
<evidence type="ECO:0000256" key="4">
    <source>
        <dbReference type="ARBA" id="ARBA00015486"/>
    </source>
</evidence>
<evidence type="ECO:0000256" key="2">
    <source>
        <dbReference type="ARBA" id="ARBA00007110"/>
    </source>
</evidence>
<dbReference type="PANTHER" id="PTHR43463:SF1">
    <property type="entry name" value="NICOTINATE-NUCLEOTIDE--DIMETHYLBENZIMIDAZOLE PHOSPHORIBOSYLTRANSFERASE"/>
    <property type="match status" value="1"/>
</dbReference>
<dbReference type="HAMAP" id="MF_00230">
    <property type="entry name" value="CobT"/>
    <property type="match status" value="1"/>
</dbReference>
<feature type="region of interest" description="Disordered" evidence="11">
    <location>
        <begin position="1"/>
        <end position="30"/>
    </location>
</feature>
<comment type="pathway">
    <text evidence="1 10">Nucleoside biosynthesis; alpha-ribazole biosynthesis; alpha-ribazole from 5,6-dimethylbenzimidazole: step 1/2.</text>
</comment>
<dbReference type="GO" id="GO:0008939">
    <property type="term" value="F:nicotinate-nucleotide-dimethylbenzimidazole phosphoribosyltransferase activity"/>
    <property type="evidence" value="ECO:0007669"/>
    <property type="project" value="UniProtKB-EC"/>
</dbReference>
<evidence type="ECO:0000256" key="1">
    <source>
        <dbReference type="ARBA" id="ARBA00005049"/>
    </source>
</evidence>
<comment type="function">
    <text evidence="10">Catalyzes the synthesis of alpha-ribazole-5'-phosphate from nicotinate mononucleotide (NAMN) and 5,6-dimethylbenzimidazole (DMB).</text>
</comment>
<dbReference type="RefSeq" id="WP_279247801.1">
    <property type="nucleotide sequence ID" value="NZ_SHNO01000001.1"/>
</dbReference>
<dbReference type="InterPro" id="IPR003200">
    <property type="entry name" value="Nict_dMeBzImd_PRibTrfase"/>
</dbReference>